<feature type="compositionally biased region" description="Basic residues" evidence="1">
    <location>
        <begin position="135"/>
        <end position="147"/>
    </location>
</feature>
<feature type="region of interest" description="Disordered" evidence="1">
    <location>
        <begin position="465"/>
        <end position="513"/>
    </location>
</feature>
<keyword evidence="2" id="KW-0472">Membrane</keyword>
<dbReference type="PANTHER" id="PTHR21535:SF90">
    <property type="entry name" value="CORA METAL ION TRANSPORTER"/>
    <property type="match status" value="1"/>
</dbReference>
<feature type="compositionally biased region" description="Low complexity" evidence="1">
    <location>
        <begin position="81"/>
        <end position="91"/>
    </location>
</feature>
<sequence>MAASSSDERAMTGPSAVPHLARRGSHFSDSSPSISVPPKPILQSPHIEEEEQDIYRGQSAPPSPTAVPVPLTRVPSQMAHSISSGSSSSSGWHERAGGALAALVERAITRWARSSSSSTTSSSSSSSSSSDSIKTRAKTPFRRRRRMSTSSHNAASATNVTTQAARKAALETALLVPREFVLFLPSSLSPTLPSMSGGPEVRQRVVRTASQQLILSRLDSALKKAGKSRRDNYNQTKPSTPESSQPQVRNPVIPELSLSAPTPSPSNTDLKKLGGKGRPRHGRVLTMDDVGDGQSGSSVPRQWATPSPGVKQSSWWLDVASPTWDDMRSLGRLLRLHPLTLEDILQQEPREKLELFPRLGYYFVVFRTIADAKPIATRHDVTEGTALVYLVVFREGICSFHFQDISQHTERVRSKVLQLEETVSMSSDWIAHGLLDSMVDSFVPVIDHVEREVVAVDSLVAGMDEDEPEVPKCPTSVRPPLVVDQEKSEVNEKATRDKLDTSGSDSSNSANSAGLVLQAPPRSWVSIYLESFVGGCRSGIAKLAGLGSGWRGKGVPPPVPAPSPRLKTLLRMTATRRTVTSLGRLLAPKNDVIGQIRKRLTGSGNSGTSDIEIYFGDIHDHILTMQQSLDHYERILSHAHPAYISFLRVSLSQAKGGSDKIIFTLTVITTTVLSLQVITGAFSLNIKLPHNTRVTPPPDPPAPFNMFGVVLGLIVLVGIIMTFFVRWLWLSAKKKHRRGRSKTM</sequence>
<dbReference type="OrthoDB" id="29879at2759"/>
<dbReference type="Pfam" id="PF01544">
    <property type="entry name" value="CorA"/>
    <property type="match status" value="2"/>
</dbReference>
<feature type="compositionally biased region" description="Low complexity" evidence="1">
    <location>
        <begin position="114"/>
        <end position="132"/>
    </location>
</feature>
<feature type="region of interest" description="Disordered" evidence="1">
    <location>
        <begin position="223"/>
        <end position="306"/>
    </location>
</feature>
<dbReference type="GO" id="GO:0015095">
    <property type="term" value="F:magnesium ion transmembrane transporter activity"/>
    <property type="evidence" value="ECO:0007669"/>
    <property type="project" value="InterPro"/>
</dbReference>
<keyword evidence="2" id="KW-1133">Transmembrane helix</keyword>
<organism evidence="3 4">
    <name type="scientific">Botryobasidium botryosum (strain FD-172 SS1)</name>
    <dbReference type="NCBI Taxonomy" id="930990"/>
    <lineage>
        <taxon>Eukaryota</taxon>
        <taxon>Fungi</taxon>
        <taxon>Dikarya</taxon>
        <taxon>Basidiomycota</taxon>
        <taxon>Agaricomycotina</taxon>
        <taxon>Agaricomycetes</taxon>
        <taxon>Cantharellales</taxon>
        <taxon>Botryobasidiaceae</taxon>
        <taxon>Botryobasidium</taxon>
    </lineage>
</organism>
<evidence type="ECO:0000256" key="2">
    <source>
        <dbReference type="SAM" id="Phobius"/>
    </source>
</evidence>
<name>A0A067MME1_BOTB1</name>
<feature type="region of interest" description="Disordered" evidence="1">
    <location>
        <begin position="1"/>
        <end position="93"/>
    </location>
</feature>
<dbReference type="EMBL" id="KL198026">
    <property type="protein sequence ID" value="KDQ16719.1"/>
    <property type="molecule type" value="Genomic_DNA"/>
</dbReference>
<dbReference type="GO" id="GO:0010961">
    <property type="term" value="P:intracellular magnesium ion homeostasis"/>
    <property type="evidence" value="ECO:0007669"/>
    <property type="project" value="TreeGrafter"/>
</dbReference>
<feature type="compositionally biased region" description="Polar residues" evidence="1">
    <location>
        <begin position="233"/>
        <end position="248"/>
    </location>
</feature>
<evidence type="ECO:0008006" key="5">
    <source>
        <dbReference type="Google" id="ProtNLM"/>
    </source>
</evidence>
<protein>
    <recommendedName>
        <fullName evidence="5">Cora-domain-containing protein</fullName>
    </recommendedName>
</protein>
<dbReference type="InParanoid" id="A0A067MME1"/>
<dbReference type="PANTHER" id="PTHR21535">
    <property type="entry name" value="MAGNESIUM AND COBALT TRANSPORT PROTEIN/MITOCHONDRIAL IMPORT INNER MEMBRANE TRANSLOCASE SUBUNIT TIM8"/>
    <property type="match status" value="1"/>
</dbReference>
<dbReference type="InterPro" id="IPR045861">
    <property type="entry name" value="CorA_cytoplasmic_dom"/>
</dbReference>
<evidence type="ECO:0000256" key="1">
    <source>
        <dbReference type="SAM" id="MobiDB-lite"/>
    </source>
</evidence>
<reference evidence="4" key="1">
    <citation type="journal article" date="2014" name="Proc. Natl. Acad. Sci. U.S.A.">
        <title>Extensive sampling of basidiomycete genomes demonstrates inadequacy of the white-rot/brown-rot paradigm for wood decay fungi.</title>
        <authorList>
            <person name="Riley R."/>
            <person name="Salamov A.A."/>
            <person name="Brown D.W."/>
            <person name="Nagy L.G."/>
            <person name="Floudas D."/>
            <person name="Held B.W."/>
            <person name="Levasseur A."/>
            <person name="Lombard V."/>
            <person name="Morin E."/>
            <person name="Otillar R."/>
            <person name="Lindquist E.A."/>
            <person name="Sun H."/>
            <person name="LaButti K.M."/>
            <person name="Schmutz J."/>
            <person name="Jabbour D."/>
            <person name="Luo H."/>
            <person name="Baker S.E."/>
            <person name="Pisabarro A.G."/>
            <person name="Walton J.D."/>
            <person name="Blanchette R.A."/>
            <person name="Henrissat B."/>
            <person name="Martin F."/>
            <person name="Cullen D."/>
            <person name="Hibbett D.S."/>
            <person name="Grigoriev I.V."/>
        </authorList>
    </citation>
    <scope>NUCLEOTIDE SEQUENCE [LARGE SCALE GENOMIC DNA]</scope>
    <source>
        <strain evidence="4">FD-172 SS1</strain>
    </source>
</reference>
<feature type="compositionally biased region" description="Low complexity" evidence="1">
    <location>
        <begin position="148"/>
        <end position="161"/>
    </location>
</feature>
<accession>A0A067MME1</accession>
<dbReference type="CDD" id="cd12829">
    <property type="entry name" value="Alr1p-like"/>
    <property type="match status" value="1"/>
</dbReference>
<dbReference type="Gene3D" id="3.30.460.20">
    <property type="entry name" value="CorA soluble domain-like"/>
    <property type="match status" value="1"/>
</dbReference>
<feature type="region of interest" description="Disordered" evidence="1">
    <location>
        <begin position="112"/>
        <end position="161"/>
    </location>
</feature>
<feature type="compositionally biased region" description="Polar residues" evidence="1">
    <location>
        <begin position="259"/>
        <end position="268"/>
    </location>
</feature>
<dbReference type="Proteomes" id="UP000027195">
    <property type="component" value="Unassembled WGS sequence"/>
</dbReference>
<feature type="transmembrane region" description="Helical" evidence="2">
    <location>
        <begin position="704"/>
        <end position="729"/>
    </location>
</feature>
<dbReference type="GO" id="GO:0016020">
    <property type="term" value="C:membrane"/>
    <property type="evidence" value="ECO:0007669"/>
    <property type="project" value="InterPro"/>
</dbReference>
<dbReference type="SUPFAM" id="SSF143865">
    <property type="entry name" value="CorA soluble domain-like"/>
    <property type="match status" value="1"/>
</dbReference>
<keyword evidence="2" id="KW-0812">Transmembrane</keyword>
<feature type="compositionally biased region" description="Low complexity" evidence="1">
    <location>
        <begin position="501"/>
        <end position="513"/>
    </location>
</feature>
<feature type="compositionally biased region" description="Basic and acidic residues" evidence="1">
    <location>
        <begin position="484"/>
        <end position="500"/>
    </location>
</feature>
<keyword evidence="4" id="KW-1185">Reference proteome</keyword>
<feature type="compositionally biased region" description="Basic residues" evidence="1">
    <location>
        <begin position="273"/>
        <end position="283"/>
    </location>
</feature>
<evidence type="ECO:0000313" key="3">
    <source>
        <dbReference type="EMBL" id="KDQ16719.1"/>
    </source>
</evidence>
<evidence type="ECO:0000313" key="4">
    <source>
        <dbReference type="Proteomes" id="UP000027195"/>
    </source>
</evidence>
<dbReference type="STRING" id="930990.A0A067MME1"/>
<gene>
    <name evidence="3" type="ORF">BOTBODRAFT_43304</name>
</gene>
<dbReference type="AlphaFoldDB" id="A0A067MME1"/>
<dbReference type="Gene3D" id="1.20.58.340">
    <property type="entry name" value="Magnesium transport protein CorA, transmembrane region"/>
    <property type="match status" value="2"/>
</dbReference>
<dbReference type="HOGENOM" id="CLU_007127_11_2_1"/>
<proteinExistence type="predicted"/>
<dbReference type="InterPro" id="IPR044089">
    <property type="entry name" value="Alr1-like"/>
</dbReference>
<dbReference type="InterPro" id="IPR002523">
    <property type="entry name" value="MgTranspt_CorA/ZnTranspt_ZntB"/>
</dbReference>
<feature type="compositionally biased region" description="Basic and acidic residues" evidence="1">
    <location>
        <begin position="1"/>
        <end position="10"/>
    </location>
</feature>